<dbReference type="VEuPathDB" id="VectorBase:HLOH_052822"/>
<evidence type="ECO:0000313" key="1">
    <source>
        <dbReference type="EMBL" id="KAH9367148.1"/>
    </source>
</evidence>
<keyword evidence="2" id="KW-1185">Reference proteome</keyword>
<dbReference type="Proteomes" id="UP000821853">
    <property type="component" value="Chromosome 2"/>
</dbReference>
<reference evidence="1 2" key="1">
    <citation type="journal article" date="2020" name="Cell">
        <title>Large-Scale Comparative Analyses of Tick Genomes Elucidate Their Genetic Diversity and Vector Capacities.</title>
        <authorList>
            <consortium name="Tick Genome and Microbiome Consortium (TIGMIC)"/>
            <person name="Jia N."/>
            <person name="Wang J."/>
            <person name="Shi W."/>
            <person name="Du L."/>
            <person name="Sun Y."/>
            <person name="Zhan W."/>
            <person name="Jiang J.F."/>
            <person name="Wang Q."/>
            <person name="Zhang B."/>
            <person name="Ji P."/>
            <person name="Bell-Sakyi L."/>
            <person name="Cui X.M."/>
            <person name="Yuan T.T."/>
            <person name="Jiang B.G."/>
            <person name="Yang W.F."/>
            <person name="Lam T.T."/>
            <person name="Chang Q.C."/>
            <person name="Ding S.J."/>
            <person name="Wang X.J."/>
            <person name="Zhu J.G."/>
            <person name="Ruan X.D."/>
            <person name="Zhao L."/>
            <person name="Wei J.T."/>
            <person name="Ye R.Z."/>
            <person name="Que T.C."/>
            <person name="Du C.H."/>
            <person name="Zhou Y.H."/>
            <person name="Cheng J.X."/>
            <person name="Dai P.F."/>
            <person name="Guo W.B."/>
            <person name="Han X.H."/>
            <person name="Huang E.J."/>
            <person name="Li L.F."/>
            <person name="Wei W."/>
            <person name="Gao Y.C."/>
            <person name="Liu J.Z."/>
            <person name="Shao H.Z."/>
            <person name="Wang X."/>
            <person name="Wang C.C."/>
            <person name="Yang T.C."/>
            <person name="Huo Q.B."/>
            <person name="Li W."/>
            <person name="Chen H.Y."/>
            <person name="Chen S.E."/>
            <person name="Zhou L.G."/>
            <person name="Ni X.B."/>
            <person name="Tian J.H."/>
            <person name="Sheng Y."/>
            <person name="Liu T."/>
            <person name="Pan Y.S."/>
            <person name="Xia L.Y."/>
            <person name="Li J."/>
            <person name="Zhao F."/>
            <person name="Cao W.C."/>
        </authorList>
    </citation>
    <scope>NUCLEOTIDE SEQUENCE [LARGE SCALE GENOMIC DNA]</scope>
    <source>
        <strain evidence="1">HaeL-2018</strain>
    </source>
</reference>
<sequence>MDKRNVFAFNVAWNKMMMFDNDYALTGKLCAARIAYPQVRFGIAAYDVIYDQGHTCPKFQLVGSPFGRVQTLGLVRRRTKDFYDSQDMQSCLGLFVKRRLCFRVLLGSKAEWKEANASTWPDGETGVTDHYDFNDYDFSMLQR</sequence>
<accession>A0A9J6FYS1</accession>
<protein>
    <submittedName>
        <fullName evidence="1">Uncharacterized protein</fullName>
    </submittedName>
</protein>
<comment type="caution">
    <text evidence="1">The sequence shown here is derived from an EMBL/GenBank/DDBJ whole genome shotgun (WGS) entry which is preliminary data.</text>
</comment>
<gene>
    <name evidence="1" type="ORF">HPB48_012084</name>
</gene>
<dbReference type="AlphaFoldDB" id="A0A9J6FYS1"/>
<dbReference type="OrthoDB" id="6526282at2759"/>
<dbReference type="EMBL" id="JABSTR010000004">
    <property type="protein sequence ID" value="KAH9367148.1"/>
    <property type="molecule type" value="Genomic_DNA"/>
</dbReference>
<evidence type="ECO:0000313" key="2">
    <source>
        <dbReference type="Proteomes" id="UP000821853"/>
    </source>
</evidence>
<proteinExistence type="predicted"/>
<name>A0A9J6FYS1_HAELO</name>
<organism evidence="1 2">
    <name type="scientific">Haemaphysalis longicornis</name>
    <name type="common">Bush tick</name>
    <dbReference type="NCBI Taxonomy" id="44386"/>
    <lineage>
        <taxon>Eukaryota</taxon>
        <taxon>Metazoa</taxon>
        <taxon>Ecdysozoa</taxon>
        <taxon>Arthropoda</taxon>
        <taxon>Chelicerata</taxon>
        <taxon>Arachnida</taxon>
        <taxon>Acari</taxon>
        <taxon>Parasitiformes</taxon>
        <taxon>Ixodida</taxon>
        <taxon>Ixodoidea</taxon>
        <taxon>Ixodidae</taxon>
        <taxon>Haemaphysalinae</taxon>
        <taxon>Haemaphysalis</taxon>
    </lineage>
</organism>